<reference evidence="2 3" key="1">
    <citation type="journal article" date="2021" name="Environ. Microbiol.">
        <title>Genetic insights into the dark matter of the mammalian gut microbiota through targeted genome reconstruction.</title>
        <authorList>
            <person name="Lugli G.A."/>
            <person name="Alessandri G."/>
            <person name="Milani C."/>
            <person name="Viappiani A."/>
            <person name="Fontana F."/>
            <person name="Tarracchini C."/>
            <person name="Mancabelli L."/>
            <person name="Argentini C."/>
            <person name="Ruiz L."/>
            <person name="Margolles A."/>
            <person name="van Sinderen D."/>
            <person name="Turroni F."/>
            <person name="Ventura M."/>
        </authorList>
    </citation>
    <scope>NUCLEOTIDE SEQUENCE [LARGE SCALE GENOMIC DNA]</scope>
    <source>
        <strain evidence="2 3">LC6</strain>
    </source>
</reference>
<proteinExistence type="predicted"/>
<accession>A0ABS5UW15</accession>
<keyword evidence="1" id="KW-1133">Transmembrane helix</keyword>
<feature type="transmembrane region" description="Helical" evidence="1">
    <location>
        <begin position="93"/>
        <end position="114"/>
    </location>
</feature>
<keyword evidence="1" id="KW-0472">Membrane</keyword>
<name>A0ABS5UW15_9BIFI</name>
<dbReference type="Proteomes" id="UP000711736">
    <property type="component" value="Unassembled WGS sequence"/>
</dbReference>
<comment type="caution">
    <text evidence="2">The sequence shown here is derived from an EMBL/GenBank/DDBJ whole genome shotgun (WGS) entry which is preliminary data.</text>
</comment>
<sequence>MDGAVPEAIAIPHPAGLDDEQLGMRAIRARLVKRPEGEAMTGPYGNPMPPYRPQPQYGRPGANPYQAPYGMRPQYVGSPMPPYRPPKRSHAGIIIAVVLTILLVVGLVFGATAVNGIRQNLRNSVNPDTAWYADIIPCTDSAQYVAYSKLVEDKYTEYQRMIDQGTIFTSLDLPADEDSGNYVKDFMLILTDRRAAVRMGCEMTTSKAELDDIYRTRINEVNTLESKFRNHEDLEVNVKITRSDGSVYESDGKAPKSVDVDTLEEQVRNADVQAGADGTWLEAGERLAQAAGLTLNYDYQQIYNYCRDSDGDDSTTVASYCAAVPDLIFMNRNRSDWQRTITRSDYPDVIRHELGHAFVYKRCRTTNPPLGVSSDALANSYALKYLGGDRTNLQKNIGDFPEYTITDASDQAAEQVHAGQCGR</sequence>
<evidence type="ECO:0000313" key="2">
    <source>
        <dbReference type="EMBL" id="MBT1174811.1"/>
    </source>
</evidence>
<evidence type="ECO:0000256" key="1">
    <source>
        <dbReference type="SAM" id="Phobius"/>
    </source>
</evidence>
<gene>
    <name evidence="2" type="ORF">JS530_04720</name>
</gene>
<keyword evidence="1" id="KW-0812">Transmembrane</keyword>
<protein>
    <submittedName>
        <fullName evidence="2">Uncharacterized protein</fullName>
    </submittedName>
</protein>
<keyword evidence="3" id="KW-1185">Reference proteome</keyword>
<dbReference type="EMBL" id="JAFEJU010000003">
    <property type="protein sequence ID" value="MBT1174811.1"/>
    <property type="molecule type" value="Genomic_DNA"/>
</dbReference>
<organism evidence="2 3">
    <name type="scientific">Bifidobacterium colobi</name>
    <dbReference type="NCBI Taxonomy" id="2809026"/>
    <lineage>
        <taxon>Bacteria</taxon>
        <taxon>Bacillati</taxon>
        <taxon>Actinomycetota</taxon>
        <taxon>Actinomycetes</taxon>
        <taxon>Bifidobacteriales</taxon>
        <taxon>Bifidobacteriaceae</taxon>
        <taxon>Bifidobacterium</taxon>
    </lineage>
</organism>
<evidence type="ECO:0000313" key="3">
    <source>
        <dbReference type="Proteomes" id="UP000711736"/>
    </source>
</evidence>